<dbReference type="RefSeq" id="WP_304281554.1">
    <property type="nucleotide sequence ID" value="NZ_QFQZ01000085.1"/>
</dbReference>
<evidence type="ECO:0000313" key="3">
    <source>
        <dbReference type="Proteomes" id="UP000249393"/>
    </source>
</evidence>
<sequence length="498" mass="54164">QVIAKVEGDDDFESTMGDLMMRRFALQPIPNVSHTGDEASQYFHSWTAYAGSMFIEGSHPAILGDITVGALWWRMLHLFVGMPYAATHMALRNAVSLEQAQRDSSTQGKSKQDALSVEFQRVEAERKALEDKLKAFSDGALRLDEIDALSLEHAKLSREGSELQARSAEAERAATALRREKDEARATQRRLEEGAASKRIFAGLKPVCCPRCADPIPDSRSHTEEADGRCAVCDRETLKNDQDALNDALAAAIERVKSLSDAEAAARKRGDEISLSAKDTERRRAEAVTRLKAVEAQAVALRARRELEGQLLRVAGKLEQLRALMAQAPPAPPSDDRLRILRIAEAIAEARMKSASAELFQDLESEVVAVAQRFGFRGLQTIQIRGNAIAVTVSGSTSGFSRQTAGQKLRLRIALVIAMMRMAARSGFGNHPGLLFIDSPGSEELSDADLVAMMAEIGQVADETLNLQIFLASARSDILAPAIAAKNIKAPAECGAMF</sequence>
<feature type="coiled-coil region" evidence="1">
    <location>
        <begin position="112"/>
        <end position="194"/>
    </location>
</feature>
<gene>
    <name evidence="2" type="ORF">DI526_19515</name>
</gene>
<reference evidence="2 3" key="1">
    <citation type="submission" date="2017-08" db="EMBL/GenBank/DDBJ databases">
        <title>Infants hospitalized years apart are colonized by the same room-sourced microbial strains.</title>
        <authorList>
            <person name="Brooks B."/>
            <person name="Olm M.R."/>
            <person name="Firek B.A."/>
            <person name="Baker R."/>
            <person name="Thomas B.C."/>
            <person name="Morowitz M.J."/>
            <person name="Banfield J.F."/>
        </authorList>
    </citation>
    <scope>NUCLEOTIDE SEQUENCE [LARGE SCALE GENOMIC DNA]</scope>
    <source>
        <strain evidence="2">S2_003_000_R2_4</strain>
    </source>
</reference>
<protein>
    <submittedName>
        <fullName evidence="2">Uncharacterized protein</fullName>
    </submittedName>
</protein>
<evidence type="ECO:0000313" key="2">
    <source>
        <dbReference type="EMBL" id="PZR31471.1"/>
    </source>
</evidence>
<organism evidence="2 3">
    <name type="scientific">Caulobacter segnis</name>
    <dbReference type="NCBI Taxonomy" id="88688"/>
    <lineage>
        <taxon>Bacteria</taxon>
        <taxon>Pseudomonadati</taxon>
        <taxon>Pseudomonadota</taxon>
        <taxon>Alphaproteobacteria</taxon>
        <taxon>Caulobacterales</taxon>
        <taxon>Caulobacteraceae</taxon>
        <taxon>Caulobacter</taxon>
    </lineage>
</organism>
<dbReference type="Proteomes" id="UP000249393">
    <property type="component" value="Unassembled WGS sequence"/>
</dbReference>
<proteinExistence type="predicted"/>
<comment type="caution">
    <text evidence="2">The sequence shown here is derived from an EMBL/GenBank/DDBJ whole genome shotgun (WGS) entry which is preliminary data.</text>
</comment>
<accession>A0A2W5X477</accession>
<name>A0A2W5X477_9CAUL</name>
<dbReference type="InterPro" id="IPR027417">
    <property type="entry name" value="P-loop_NTPase"/>
</dbReference>
<feature type="non-terminal residue" evidence="2">
    <location>
        <position position="1"/>
    </location>
</feature>
<dbReference type="EMBL" id="QFQZ01000085">
    <property type="protein sequence ID" value="PZR31471.1"/>
    <property type="molecule type" value="Genomic_DNA"/>
</dbReference>
<keyword evidence="1" id="KW-0175">Coiled coil</keyword>
<dbReference type="Gene3D" id="3.40.50.300">
    <property type="entry name" value="P-loop containing nucleotide triphosphate hydrolases"/>
    <property type="match status" value="1"/>
</dbReference>
<dbReference type="AlphaFoldDB" id="A0A2W5X477"/>
<evidence type="ECO:0000256" key="1">
    <source>
        <dbReference type="SAM" id="Coils"/>
    </source>
</evidence>
<feature type="coiled-coil region" evidence="1">
    <location>
        <begin position="235"/>
        <end position="324"/>
    </location>
</feature>